<dbReference type="NCBIfam" id="TIGR01376">
    <property type="entry name" value="POMP_repeat"/>
    <property type="match status" value="1"/>
</dbReference>
<evidence type="ECO:0000256" key="8">
    <source>
        <dbReference type="ARBA" id="ARBA00023237"/>
    </source>
</evidence>
<dbReference type="SMART" id="SM00042">
    <property type="entry name" value="CUB"/>
    <property type="match status" value="1"/>
</dbReference>
<dbReference type="SUPFAM" id="SSF51126">
    <property type="entry name" value="Pectin lyase-like"/>
    <property type="match status" value="3"/>
</dbReference>
<feature type="domain" description="Fibronectin type-III" evidence="13">
    <location>
        <begin position="1"/>
        <end position="95"/>
    </location>
</feature>
<feature type="region of interest" description="Disordered" evidence="10">
    <location>
        <begin position="1563"/>
        <end position="1582"/>
    </location>
</feature>
<comment type="caution">
    <text evidence="14">The sequence shown here is derived from an EMBL/GenBank/DDBJ whole genome shotgun (WGS) entry which is preliminary data.</text>
</comment>
<dbReference type="Proteomes" id="UP000429607">
    <property type="component" value="Unassembled WGS sequence"/>
</dbReference>
<evidence type="ECO:0000256" key="6">
    <source>
        <dbReference type="ARBA" id="ARBA00023136"/>
    </source>
</evidence>
<feature type="region of interest" description="Disordered" evidence="10">
    <location>
        <begin position="2563"/>
        <end position="2608"/>
    </location>
</feature>
<accession>A0A6A3P2G6</accession>
<dbReference type="InterPro" id="IPR000859">
    <property type="entry name" value="CUB_dom"/>
</dbReference>
<dbReference type="Pfam" id="PF06011">
    <property type="entry name" value="TRP"/>
    <property type="match status" value="1"/>
</dbReference>
<keyword evidence="9" id="KW-0175">Coiled coil</keyword>
<feature type="domain" description="Fibronectin type-III" evidence="13">
    <location>
        <begin position="475"/>
        <end position="570"/>
    </location>
</feature>
<dbReference type="SMART" id="SM00060">
    <property type="entry name" value="FN3"/>
    <property type="match status" value="5"/>
</dbReference>
<feature type="transmembrane region" description="Helical" evidence="11">
    <location>
        <begin position="2411"/>
        <end position="2431"/>
    </location>
</feature>
<dbReference type="Gene3D" id="2.60.120.290">
    <property type="entry name" value="Spermadhesin, CUB domain"/>
    <property type="match status" value="1"/>
</dbReference>
<dbReference type="SUPFAM" id="SSF49265">
    <property type="entry name" value="Fibronectin type III"/>
    <property type="match status" value="3"/>
</dbReference>
<evidence type="ECO:0000313" key="14">
    <source>
        <dbReference type="EMBL" id="KAE9051179.1"/>
    </source>
</evidence>
<dbReference type="CDD" id="cd00041">
    <property type="entry name" value="CUB"/>
    <property type="match status" value="1"/>
</dbReference>
<proteinExistence type="predicted"/>
<dbReference type="InterPro" id="IPR012334">
    <property type="entry name" value="Pectin_lyas_fold"/>
</dbReference>
<organism evidence="14 15">
    <name type="scientific">Phytophthora rubi</name>
    <dbReference type="NCBI Taxonomy" id="129364"/>
    <lineage>
        <taxon>Eukaryota</taxon>
        <taxon>Sar</taxon>
        <taxon>Stramenopiles</taxon>
        <taxon>Oomycota</taxon>
        <taxon>Peronosporomycetes</taxon>
        <taxon>Peronosporales</taxon>
        <taxon>Peronosporaceae</taxon>
        <taxon>Phytophthora</taxon>
    </lineage>
</organism>
<dbReference type="CDD" id="cd00063">
    <property type="entry name" value="FN3"/>
    <property type="match status" value="4"/>
</dbReference>
<keyword evidence="4" id="KW-0964">Secreted</keyword>
<dbReference type="InterPro" id="IPR035914">
    <property type="entry name" value="Sperma_CUB_dom_sf"/>
</dbReference>
<evidence type="ECO:0000313" key="15">
    <source>
        <dbReference type="Proteomes" id="UP000429607"/>
    </source>
</evidence>
<feature type="transmembrane region" description="Helical" evidence="11">
    <location>
        <begin position="2028"/>
        <end position="2049"/>
    </location>
</feature>
<dbReference type="Gene3D" id="2.160.20.10">
    <property type="entry name" value="Single-stranded right-handed beta-helix, Pectin lyase-like"/>
    <property type="match status" value="1"/>
</dbReference>
<dbReference type="PROSITE" id="PS50853">
    <property type="entry name" value="FN3"/>
    <property type="match status" value="4"/>
</dbReference>
<dbReference type="InterPro" id="IPR036116">
    <property type="entry name" value="FN3_sf"/>
</dbReference>
<sequence>MASESRTGGQINFVWSAPDDTGGIPITKYRVYMADSQGTKQIAASNSHPVTRASVYSNLLADTAYDFYLQAGNELIDNDGWGDISASFKFSTGDVTLPGPVILHSGHYEGNTGGKVVLDWDAPLDTGGALISSYTIFASNSSVPWFETVATYADSGLSAAVTQLSASTAYQFVVLGNNSVLPIKLPGSMSISQGSSVMRTTVDLSSWLSVGSVIKVVGSVFVVGNVSAAATNTISLTSAHLSTTILSQPGELLGQATNVTTQSTTAPTFPDPPPAPISPIRTGGMISFTVLSPDDTGGIQILDFVIFQNGKKLSEDSYEKVIFTVPKSFLISSFISVASLEPLTSYNFSALALNSRSLCNFAPIVGPERMFSTTDVSAPGMPMLAKYKTTGGGITMTIINPHDTGGKDIQSYRLYYKENVLASPWQLGYNGSKHQATVAHLKPITNYAFRASVNNGYFDSVNSSILVVRTTDKSPPGACDPAQPVSATGGMLEASWDYPPDDGGETVTHYYATIASHLDGSGRMGVKTTNKSCVFYRLLALSSYDVTIRAGNSYGYGPESAIATFDTKGVTPPTGEIKVALNTLGDPSPASVTRYAKTSSGPEIVSKPQIGCVSANSVELFWYPYPAASNYHVFRDGTDIGTTTCSMFTETGVLSSLTSYTIQTASLAGSSEPVVVTTIDPHYTTADVRCQGKSGHITELSYANNVSKRWVIDPTSRYAYITLKFSSFFLECDHDYVEILDAGSSVSLWKGGCVRTGRFDIQAESSVVVRFHSDDSVAQKGFELTYEIDGDSEDVIVVSGEFGDDVKGTGQMMNASEKGTASKAVKTISRAVELSTRGSAILVYPGSYSGLLNRDLKISSSNLTITTLKGLFWTTIDCEQASRFAQSTSSILVVEGLSLQNCIASDGGVFSIADGNFTGGNMLITNSRAVERGGALYTSGSNVTLDHVRIVQISAGADGGALHFVDSNVSMISSNVTKSTALRGGAVALRGISILSTTDTTFEDNNATGSGGAAYVNGDISLDGVQLLKNKAPNGGGLAMDNGILTMENCIVENNSAAITGGGLLLSGASTVIATATSIHSNVAGTSGGGVYASGTINVTFDKQMTAPSTIMGNTALRGAGMYIFESNATFGGIQVENGSANESAGGVAIVDSDVAWSNVLIQTNEALEGGGLVLNNSRLTCKGPVLLTNNSAEDGGAIWVNSTLESGGGISILDSMIMHDGLSILANTAPSGGGVFVTGTSYIKNQNGTSSQALLQDNTATYSEPATGHGGGLYVAPSSHVDASGLDILGGSANRGSGVFVDGAVLALNDSLIQNGNASYGGGMCMVAVSSVMVWNCSFMGNYASQSGGAIESSGGEDVSNTLNLNNCSLVANMASISAGGISLTTTNLTGSDNVLRENVAVNSSGGGIAFLNQGSATLINWKLVNNTVQNNVTGRGGSIFITSGATVMIADSHVVSNENATRMLSGGLIYVENAASILVVAKSTLEFGQSHSGGLIYSVDAAVYIRNSTLHRGYAFNFGAGIFAVTTKLDISDSIFYDNFAFFGGGGIFIKDGGSGSLTSTTTRQLASGSTADTPESLDSSLIKPNSTVRWPTVVVRDYYGAIASYDNVTRCRATLASDETASFTFNPATWILVDEGYIVFEGAEVLSNFRDTPYQLNVSCTLSPVVQSPLLVDITVDKCNPGYENVRGLCKPCVKGKYSLDGGKCYLCPAGATCEGKDESGTTIGVVFPQRQEGYFMAKTRSTYATSNCDSPDSWPSNDPCKAINQTNLADLLLNCSGDAENFAKFWGRNRIFSCLSGHEYYACDTNTACVEAPNVSVSTASSQVIDQCAVGYTGVVCATCADGYYKGSSGTCKLCHDPNDPTVHRTTHLLAMLPLVVAAVAFVFLCYLFTNAAEQRVVSHAQAAKRFQIYRNQSRSRALLLAAKARIERKAYAMMQAIVKRLRSKPPLFHIERRHFHVTWSPEKLKIMLGFFQVMGSFKEVYEIPWPDNMSHLMDICSLADFNFVDTTAAECLFKRDYFANYRLALFALLGMLALVFLVTFWGVLKYRVKLSTLPRHCVSCGLPVFALEHGSPNLLARRATLLTELKMEQKSRSESVEKNELNLLARVKSNFSMSSNQAFERANSSRVVQLVVRALNWVDRMTQLPASISTHKPRCPTSQRIKNEVRDMVVHSNIRLWRARVWMRLYFKAYQNRCIKLFFWVLLLFYPMLCQRVIGTFYCDEVGEHYYLTLDRSILCYEGTWLYYLPVSISLVVFWVFGVPLLFWVIISMKRSRGVSDTILLITHPSQDALKKSLLLKMRLDIADHGHVVNEEEIKLFETEMLTHFLRDRNLNEPSTVAQVGFIYHSYDTHFWWFEVWDLGRKLLLNCVISLLAKAGANRIICGLVVMLVYLSVMLFYQPFRDRSDSALAGVTNIQLFITLFCGLILKMGALYLDARVVQLVTSVAVVSNILTLIYAVYSILSTPWKMARRRSREDYRRALAAHVRKLWQSAYGYALTEVYLSNPDRGPMPLLVKNELARREKYQQEMDDLNAQLELTSAMLPPPSPVEHHEEILTASQVDVLEDEDAAPGAASQADALDEDVDPEEQTRTGEAVDAAPQAVDS</sequence>
<comment type="subcellular location">
    <subcellularLocation>
        <location evidence="1">Cell envelope</location>
    </subcellularLocation>
    <subcellularLocation>
        <location evidence="2">Cell outer membrane</location>
    </subcellularLocation>
    <subcellularLocation>
        <location evidence="3">Secreted</location>
    </subcellularLocation>
</comment>
<dbReference type="InterPro" id="IPR003961">
    <property type="entry name" value="FN3_dom"/>
</dbReference>
<gene>
    <name evidence="14" type="ORF">PR001_g1702</name>
</gene>
<evidence type="ECO:0000256" key="10">
    <source>
        <dbReference type="SAM" id="MobiDB-lite"/>
    </source>
</evidence>
<evidence type="ECO:0000256" key="9">
    <source>
        <dbReference type="SAM" id="Coils"/>
    </source>
</evidence>
<dbReference type="InterPro" id="IPR003368">
    <property type="entry name" value="POMP_repeat"/>
</dbReference>
<dbReference type="PROSITE" id="PS01180">
    <property type="entry name" value="CUB"/>
    <property type="match status" value="1"/>
</dbReference>
<evidence type="ECO:0000256" key="7">
    <source>
        <dbReference type="ARBA" id="ARBA00023157"/>
    </source>
</evidence>
<keyword evidence="11" id="KW-0812">Transmembrane</keyword>
<dbReference type="SMART" id="SM00710">
    <property type="entry name" value="PbH1"/>
    <property type="match status" value="13"/>
</dbReference>
<keyword evidence="11" id="KW-1133">Transmembrane helix</keyword>
<dbReference type="InterPro" id="IPR010308">
    <property type="entry name" value="TRP_C"/>
</dbReference>
<feature type="domain" description="Fibronectin type-III" evidence="13">
    <location>
        <begin position="378"/>
        <end position="473"/>
    </location>
</feature>
<dbReference type="PANTHER" id="PTHR11319:SF35">
    <property type="entry name" value="OUTER MEMBRANE PROTEIN PMPC-RELATED"/>
    <property type="match status" value="1"/>
</dbReference>
<dbReference type="PANTHER" id="PTHR11319">
    <property type="entry name" value="G PROTEIN-COUPLED RECEPTOR-RELATED"/>
    <property type="match status" value="1"/>
</dbReference>
<dbReference type="InterPro" id="IPR013783">
    <property type="entry name" value="Ig-like_fold"/>
</dbReference>
<feature type="transmembrane region" description="Helical" evidence="11">
    <location>
        <begin position="2385"/>
        <end position="2405"/>
    </location>
</feature>
<feature type="coiled-coil region" evidence="9">
    <location>
        <begin position="2518"/>
        <end position="2545"/>
    </location>
</feature>
<feature type="compositionally biased region" description="Polar residues" evidence="10">
    <location>
        <begin position="1566"/>
        <end position="1582"/>
    </location>
</feature>
<dbReference type="InterPro" id="IPR006626">
    <property type="entry name" value="PbH1"/>
</dbReference>
<keyword evidence="7" id="KW-1015">Disulfide bond</keyword>
<feature type="domain" description="Fibronectin type-III" evidence="13">
    <location>
        <begin position="99"/>
        <end position="203"/>
    </location>
</feature>
<dbReference type="SUPFAM" id="SSF49854">
    <property type="entry name" value="Spermadhesin, CUB domain"/>
    <property type="match status" value="1"/>
</dbReference>
<evidence type="ECO:0000256" key="4">
    <source>
        <dbReference type="ARBA" id="ARBA00022525"/>
    </source>
</evidence>
<keyword evidence="5" id="KW-0732">Signal</keyword>
<evidence type="ECO:0000256" key="2">
    <source>
        <dbReference type="ARBA" id="ARBA00004442"/>
    </source>
</evidence>
<protein>
    <submittedName>
        <fullName evidence="14">Uncharacterized protein</fullName>
    </submittedName>
</protein>
<keyword evidence="6 11" id="KW-0472">Membrane</keyword>
<keyword evidence="8" id="KW-0998">Cell outer membrane</keyword>
<feature type="domain" description="CUB" evidence="12">
    <location>
        <begin position="684"/>
        <end position="789"/>
    </location>
</feature>
<dbReference type="Gene3D" id="2.60.40.10">
    <property type="entry name" value="Immunoglobulins"/>
    <property type="match status" value="4"/>
</dbReference>
<dbReference type="InterPro" id="IPR011050">
    <property type="entry name" value="Pectin_lyase_fold/virulence"/>
</dbReference>
<evidence type="ECO:0000256" key="11">
    <source>
        <dbReference type="SAM" id="Phobius"/>
    </source>
</evidence>
<evidence type="ECO:0000256" key="1">
    <source>
        <dbReference type="ARBA" id="ARBA00004196"/>
    </source>
</evidence>
<feature type="transmembrane region" description="Helical" evidence="11">
    <location>
        <begin position="2246"/>
        <end position="2272"/>
    </location>
</feature>
<dbReference type="EMBL" id="QXFV01000054">
    <property type="protein sequence ID" value="KAE9051179.1"/>
    <property type="molecule type" value="Genomic_DNA"/>
</dbReference>
<reference evidence="14 15" key="1">
    <citation type="submission" date="2018-09" db="EMBL/GenBank/DDBJ databases">
        <title>Genomic investigation of the strawberry pathogen Phytophthora fragariae indicates pathogenicity is determined by transcriptional variation in three key races.</title>
        <authorList>
            <person name="Adams T.M."/>
            <person name="Armitage A.D."/>
            <person name="Sobczyk M.K."/>
            <person name="Bates H.J."/>
            <person name="Dunwell J.M."/>
            <person name="Nellist C.F."/>
            <person name="Harrison R.J."/>
        </authorList>
    </citation>
    <scope>NUCLEOTIDE SEQUENCE [LARGE SCALE GENOMIC DNA]</scope>
    <source>
        <strain evidence="14 15">SCRP249</strain>
    </source>
</reference>
<evidence type="ECO:0000256" key="3">
    <source>
        <dbReference type="ARBA" id="ARBA00004613"/>
    </source>
</evidence>
<name>A0A6A3P2G6_9STRA</name>
<dbReference type="Pfam" id="PF00431">
    <property type="entry name" value="CUB"/>
    <property type="match status" value="1"/>
</dbReference>
<dbReference type="GO" id="GO:0005576">
    <property type="term" value="C:extracellular region"/>
    <property type="evidence" value="ECO:0007669"/>
    <property type="project" value="UniProtKB-SubCell"/>
</dbReference>
<evidence type="ECO:0000256" key="5">
    <source>
        <dbReference type="ARBA" id="ARBA00022729"/>
    </source>
</evidence>
<evidence type="ECO:0000259" key="13">
    <source>
        <dbReference type="PROSITE" id="PS50853"/>
    </source>
</evidence>
<evidence type="ECO:0000259" key="12">
    <source>
        <dbReference type="PROSITE" id="PS01180"/>
    </source>
</evidence>
<feature type="transmembrane region" description="Helical" evidence="11">
    <location>
        <begin position="2443"/>
        <end position="2466"/>
    </location>
</feature>